<keyword evidence="3" id="KW-0295">Fungicide</keyword>
<dbReference type="Proteomes" id="UP000515211">
    <property type="component" value="Chromosome 4"/>
</dbReference>
<dbReference type="InterPro" id="IPR010851">
    <property type="entry name" value="DEFL"/>
</dbReference>
<name>A0A6P4D0G6_ARADU</name>
<feature type="signal peptide" evidence="6">
    <location>
        <begin position="1"/>
        <end position="21"/>
    </location>
</feature>
<organism evidence="7 8">
    <name type="scientific">Arachis duranensis</name>
    <name type="common">Wild peanut</name>
    <dbReference type="NCBI Taxonomy" id="130453"/>
    <lineage>
        <taxon>Eukaryota</taxon>
        <taxon>Viridiplantae</taxon>
        <taxon>Streptophyta</taxon>
        <taxon>Embryophyta</taxon>
        <taxon>Tracheophyta</taxon>
        <taxon>Spermatophyta</taxon>
        <taxon>Magnoliopsida</taxon>
        <taxon>eudicotyledons</taxon>
        <taxon>Gunneridae</taxon>
        <taxon>Pentapetalae</taxon>
        <taxon>rosids</taxon>
        <taxon>fabids</taxon>
        <taxon>Fabales</taxon>
        <taxon>Fabaceae</taxon>
        <taxon>Papilionoideae</taxon>
        <taxon>50 kb inversion clade</taxon>
        <taxon>dalbergioids sensu lato</taxon>
        <taxon>Dalbergieae</taxon>
        <taxon>Pterocarpus clade</taxon>
        <taxon>Arachis</taxon>
    </lineage>
</organism>
<dbReference type="AlphaFoldDB" id="A0A6P4D0G6"/>
<keyword evidence="7" id="KW-1185">Reference proteome</keyword>
<reference evidence="8" key="2">
    <citation type="submission" date="2025-08" db="UniProtKB">
        <authorList>
            <consortium name="RefSeq"/>
        </authorList>
    </citation>
    <scope>IDENTIFICATION</scope>
    <source>
        <tissue evidence="8">Whole plant</tissue>
    </source>
</reference>
<keyword evidence="6" id="KW-0732">Signal</keyword>
<evidence type="ECO:0000256" key="2">
    <source>
        <dbReference type="ARBA" id="ARBA00022529"/>
    </source>
</evidence>
<gene>
    <name evidence="8" type="primary">LOC107483852</name>
</gene>
<dbReference type="GO" id="GO:0050832">
    <property type="term" value="P:defense response to fungus"/>
    <property type="evidence" value="ECO:0007669"/>
    <property type="project" value="UniProtKB-KW"/>
</dbReference>
<evidence type="ECO:0000256" key="5">
    <source>
        <dbReference type="ARBA" id="ARBA00023157"/>
    </source>
</evidence>
<protein>
    <submittedName>
        <fullName evidence="8">Uncharacterized protein LOC107483852</fullName>
    </submittedName>
</protein>
<accession>A0A6P4D0G6</accession>
<proteinExistence type="inferred from homology"/>
<evidence type="ECO:0000256" key="1">
    <source>
        <dbReference type="ARBA" id="ARBA00006722"/>
    </source>
</evidence>
<feature type="chain" id="PRO_5028020841" evidence="6">
    <location>
        <begin position="22"/>
        <end position="102"/>
    </location>
</feature>
<evidence type="ECO:0000313" key="8">
    <source>
        <dbReference type="RefSeq" id="XP_015959946.1"/>
    </source>
</evidence>
<dbReference type="KEGG" id="adu:107483852"/>
<dbReference type="RefSeq" id="XP_015959946.1">
    <property type="nucleotide sequence ID" value="XM_016104460.3"/>
</dbReference>
<keyword evidence="4" id="KW-0611">Plant defense</keyword>
<evidence type="ECO:0000256" key="6">
    <source>
        <dbReference type="SAM" id="SignalP"/>
    </source>
</evidence>
<dbReference type="GO" id="GO:0031640">
    <property type="term" value="P:killing of cells of another organism"/>
    <property type="evidence" value="ECO:0007669"/>
    <property type="project" value="UniProtKB-KW"/>
</dbReference>
<dbReference type="GeneID" id="107483852"/>
<evidence type="ECO:0000256" key="3">
    <source>
        <dbReference type="ARBA" id="ARBA00022577"/>
    </source>
</evidence>
<evidence type="ECO:0000256" key="4">
    <source>
        <dbReference type="ARBA" id="ARBA00022821"/>
    </source>
</evidence>
<keyword evidence="5" id="KW-1015">Disulfide bond</keyword>
<evidence type="ECO:0000313" key="7">
    <source>
        <dbReference type="Proteomes" id="UP000515211"/>
    </source>
</evidence>
<dbReference type="Pfam" id="PF07333">
    <property type="entry name" value="SLR1-BP"/>
    <property type="match status" value="1"/>
</dbReference>
<sequence>MAKHFSQYAILVLLLLTTSSSLMIMVASSEVCNKDGGGVGNNCSSLQQERCREKLRKGGGGCDEQWCTNACALKHLGQSAEGKCFGYYRNPSAGFCSCTFNC</sequence>
<keyword evidence="2" id="KW-0929">Antimicrobial</keyword>
<reference evidence="7" key="1">
    <citation type="journal article" date="2016" name="Nat. Genet.">
        <title>The genome sequences of Arachis duranensis and Arachis ipaensis, the diploid ancestors of cultivated peanut.</title>
        <authorList>
            <person name="Bertioli D.J."/>
            <person name="Cannon S.B."/>
            <person name="Froenicke L."/>
            <person name="Huang G."/>
            <person name="Farmer A.D."/>
            <person name="Cannon E.K."/>
            <person name="Liu X."/>
            <person name="Gao D."/>
            <person name="Clevenger J."/>
            <person name="Dash S."/>
            <person name="Ren L."/>
            <person name="Moretzsohn M.C."/>
            <person name="Shirasawa K."/>
            <person name="Huang W."/>
            <person name="Vidigal B."/>
            <person name="Abernathy B."/>
            <person name="Chu Y."/>
            <person name="Niederhuth C.E."/>
            <person name="Umale P."/>
            <person name="Araujo A.C."/>
            <person name="Kozik A."/>
            <person name="Kim K.D."/>
            <person name="Burow M.D."/>
            <person name="Varshney R.K."/>
            <person name="Wang X."/>
            <person name="Zhang X."/>
            <person name="Barkley N."/>
            <person name="Guimaraes P.M."/>
            <person name="Isobe S."/>
            <person name="Guo B."/>
            <person name="Liao B."/>
            <person name="Stalker H.T."/>
            <person name="Schmitz R.J."/>
            <person name="Scheffler B.E."/>
            <person name="Leal-Bertioli S.C."/>
            <person name="Xun X."/>
            <person name="Jackson S.A."/>
            <person name="Michelmore R."/>
            <person name="Ozias-Akins P."/>
        </authorList>
    </citation>
    <scope>NUCLEOTIDE SEQUENCE [LARGE SCALE GENOMIC DNA]</scope>
    <source>
        <strain evidence="7">cv. V14167</strain>
    </source>
</reference>
<comment type="similarity">
    <text evidence="1">Belongs to the DEFL family.</text>
</comment>